<evidence type="ECO:0000313" key="2">
    <source>
        <dbReference type="EMBL" id="AEE95447.1"/>
    </source>
</evidence>
<dbReference type="Proteomes" id="UP000008457">
    <property type="component" value="Chromosome"/>
</dbReference>
<feature type="chain" id="PRO_5003303981" evidence="1">
    <location>
        <begin position="35"/>
        <end position="1088"/>
    </location>
</feature>
<dbReference type="EMBL" id="CP002360">
    <property type="protein sequence ID" value="AEE95447.1"/>
    <property type="molecule type" value="Genomic_DNA"/>
</dbReference>
<protein>
    <submittedName>
        <fullName evidence="2">Uncharacterized protein</fullName>
    </submittedName>
</protein>
<dbReference type="RefSeq" id="WP_013779881.1">
    <property type="nucleotide sequence ID" value="NC_015520.1"/>
</dbReference>
<evidence type="ECO:0000256" key="1">
    <source>
        <dbReference type="SAM" id="SignalP"/>
    </source>
</evidence>
<name>F3ZWL2_MAHA5</name>
<gene>
    <name evidence="2" type="ordered locus">Mahau_0229</name>
</gene>
<dbReference type="KEGG" id="mas:Mahau_0229"/>
<keyword evidence="1" id="KW-0732">Signal</keyword>
<organism evidence="2 3">
    <name type="scientific">Mahella australiensis (strain DSM 15567 / CIP 107919 / 50-1 BON)</name>
    <dbReference type="NCBI Taxonomy" id="697281"/>
    <lineage>
        <taxon>Bacteria</taxon>
        <taxon>Bacillati</taxon>
        <taxon>Bacillota</taxon>
        <taxon>Clostridia</taxon>
        <taxon>Thermoanaerobacterales</taxon>
        <taxon>Thermoanaerobacterales Family IV. Incertae Sedis</taxon>
        <taxon>Mahella</taxon>
    </lineage>
</organism>
<sequence>MHFKKTHACHLMRLSAAMMAALLVLALFPASTYAAGATISPDTINESVITGGSTITITLDSNSWALDSGSTKTAKCNALVNAMTTGSESQELNKIKDALRNNPDAFNASGQALTITLPAVSGYDIKYDQTITVNIPSSLLANSSDLVSIPPALTVKAESEAFISGTATAAGEADIVRGGRRLSISLNNGSWHDIVYATTNREALFDCLTASSQSGEWDKVKAALKAADPASTLDVSSDGKTATITLPAVPEYNISGAQTITLDTAALASLVTVDGTLKDSQPSFTITPSDTTAQLSGTALSASESDIKAGGRTLVIALTDNHWAGDIASSKAKRDALFDSITARSEQTEWVKVTNALKAAGPAALALSDGNKKLTITLPAVTNYNITANQTVNISILPTLLEYSYRLDTMSFIITADKALSLTGTALSADESAIASGGKTIILTLTNAKWAGDIATSRSKREMLLDKFTAGGSAWQEVIDAVKAQGTVARNSDTKLTVTLPAVPAFNISSDMAVDFAGISVGDGLTDAAIPAVHDAFIIKAVTGQTAAISGTILSKTSEIDIARGGKIIRVTLKGDAWAPDIESNATKRAQLLSGFTETPSSSAWDSVIAGATVRLVNSSTIDITLPAKSDFDISSDMSVQLSIDSSLLTTSNTDITASPTFTIYAVSAALSGTVLTGVFDAPTVQKGGKTIIITLNNASWVSDAVSDSANLNTLLNGFYGAAWAPIKEILLTNPKNITLKGNQITIKLPPVPGYNMSGQVTLTIPKELINGANSNVSATPAINIGASTTASISPAAVPEDGITAGSAAINITLANNTWAADTASNKQKAGALTKGLSASSQSDQWKKVQSALSSANPSDIITLSADKRTLTLRFPAVTGYDIAQDQVISLVIPKTALAVANADINAGNFTITGNAPSATVSLEDAINDGTLAGWLDSMPTTSIYIVVPAKHIYTIDIAHTSFGTAYITDITVTTGNAVSSVVITAGGAERTLSDYRISGDKRIFNAGFMGLQKGADIIINALDSSGSSIQSPIVKKLADGQTSYNEVPKNALSGSYTLHTLLNDSKLLNSMLQYYSLADLHIGISGQ</sequence>
<evidence type="ECO:0000313" key="3">
    <source>
        <dbReference type="Proteomes" id="UP000008457"/>
    </source>
</evidence>
<dbReference type="HOGENOM" id="CLU_286789_0_0_9"/>
<feature type="signal peptide" evidence="1">
    <location>
        <begin position="1"/>
        <end position="34"/>
    </location>
</feature>
<keyword evidence="3" id="KW-1185">Reference proteome</keyword>
<reference evidence="3" key="1">
    <citation type="submission" date="2010-11" db="EMBL/GenBank/DDBJ databases">
        <title>The complete genome of Mahella australiensis DSM 15567.</title>
        <authorList>
            <consortium name="US DOE Joint Genome Institute (JGI-PGF)"/>
            <person name="Lucas S."/>
            <person name="Copeland A."/>
            <person name="Lapidus A."/>
            <person name="Bruce D."/>
            <person name="Goodwin L."/>
            <person name="Pitluck S."/>
            <person name="Kyrpides N."/>
            <person name="Mavromatis K."/>
            <person name="Pagani I."/>
            <person name="Ivanova N."/>
            <person name="Teshima H."/>
            <person name="Brettin T."/>
            <person name="Detter J.C."/>
            <person name="Han C."/>
            <person name="Tapia R."/>
            <person name="Land M."/>
            <person name="Hauser L."/>
            <person name="Markowitz V."/>
            <person name="Cheng J.-F."/>
            <person name="Hugenholtz P."/>
            <person name="Woyke T."/>
            <person name="Wu D."/>
            <person name="Spring S."/>
            <person name="Pukall R."/>
            <person name="Steenblock K."/>
            <person name="Schneider S."/>
            <person name="Klenk H.-P."/>
            <person name="Eisen J.A."/>
        </authorList>
    </citation>
    <scope>NUCLEOTIDE SEQUENCE [LARGE SCALE GENOMIC DNA]</scope>
    <source>
        <strain evidence="3">DSM 15567 / CIP 107919 / 50-1 BON</strain>
    </source>
</reference>
<accession>F3ZWL2</accession>
<proteinExistence type="predicted"/>
<dbReference type="STRING" id="697281.Mahau_0229"/>
<reference evidence="2 3" key="2">
    <citation type="journal article" date="2011" name="Stand. Genomic Sci.">
        <title>Complete genome sequence of Mahella australiensis type strain (50-1 BON).</title>
        <authorList>
            <person name="Sikorski J."/>
            <person name="Teshima H."/>
            <person name="Nolan M."/>
            <person name="Lucas S."/>
            <person name="Hammon N."/>
            <person name="Deshpande S."/>
            <person name="Cheng J.F."/>
            <person name="Pitluck S."/>
            <person name="Liolios K."/>
            <person name="Pagani I."/>
            <person name="Ivanova N."/>
            <person name="Huntemann M."/>
            <person name="Mavromatis K."/>
            <person name="Ovchinikova G."/>
            <person name="Pati A."/>
            <person name="Tapia R."/>
            <person name="Han C."/>
            <person name="Goodwin L."/>
            <person name="Chen A."/>
            <person name="Palaniappan K."/>
            <person name="Land M."/>
            <person name="Hauser L."/>
            <person name="Ngatchou-Djao O.D."/>
            <person name="Rohde M."/>
            <person name="Pukall R."/>
            <person name="Spring S."/>
            <person name="Abt B."/>
            <person name="Goker M."/>
            <person name="Detter J.C."/>
            <person name="Woyke T."/>
            <person name="Bristow J."/>
            <person name="Markowitz V."/>
            <person name="Hugenholtz P."/>
            <person name="Eisen J.A."/>
            <person name="Kyrpides N.C."/>
            <person name="Klenk H.P."/>
            <person name="Lapidus A."/>
        </authorList>
    </citation>
    <scope>NUCLEOTIDE SEQUENCE [LARGE SCALE GENOMIC DNA]</scope>
    <source>
        <strain evidence="3">DSM 15567 / CIP 107919 / 50-1 BON</strain>
    </source>
</reference>
<dbReference type="AlphaFoldDB" id="F3ZWL2"/>